<dbReference type="EMBL" id="JAPFFF010000001">
    <property type="protein sequence ID" value="KAK8899717.1"/>
    <property type="molecule type" value="Genomic_DNA"/>
</dbReference>
<proteinExistence type="predicted"/>
<gene>
    <name evidence="1" type="ORF">M9Y10_002039</name>
</gene>
<dbReference type="PANTHER" id="PTHR43686:SF1">
    <property type="entry name" value="AMINOTRAN_5 DOMAIN-CONTAINING PROTEIN"/>
    <property type="match status" value="1"/>
</dbReference>
<evidence type="ECO:0000313" key="2">
    <source>
        <dbReference type="Proteomes" id="UP001470230"/>
    </source>
</evidence>
<comment type="caution">
    <text evidence="1">The sequence shown here is derived from an EMBL/GenBank/DDBJ whole genome shotgun (WGS) entry which is preliminary data.</text>
</comment>
<dbReference type="InterPro" id="IPR014729">
    <property type="entry name" value="Rossmann-like_a/b/a_fold"/>
</dbReference>
<evidence type="ECO:0000313" key="1">
    <source>
        <dbReference type="EMBL" id="KAK8899717.1"/>
    </source>
</evidence>
<reference evidence="1 2" key="1">
    <citation type="submission" date="2024-04" db="EMBL/GenBank/DDBJ databases">
        <title>Tritrichomonas musculus Genome.</title>
        <authorList>
            <person name="Alves-Ferreira E."/>
            <person name="Grigg M."/>
            <person name="Lorenzi H."/>
            <person name="Galac M."/>
        </authorList>
    </citation>
    <scope>NUCLEOTIDE SEQUENCE [LARGE SCALE GENOMIC DNA]</scope>
    <source>
        <strain evidence="1 2">EAF2021</strain>
    </source>
</reference>
<protein>
    <submittedName>
        <fullName evidence="1">Uncharacterized protein</fullName>
    </submittedName>
</protein>
<dbReference type="PANTHER" id="PTHR43686">
    <property type="entry name" value="SULFURTRANSFERASE-RELATED"/>
    <property type="match status" value="1"/>
</dbReference>
<dbReference type="SUPFAM" id="SSF52402">
    <property type="entry name" value="Adenine nucleotide alpha hydrolases-like"/>
    <property type="match status" value="1"/>
</dbReference>
<sequence length="244" mass="28071">MKKFPRFSRQIGKTLIDFPMLEEGDTYLIPIDTDYSHLSLVAFMQLKNHVINNSKPMNIIYFYSTEKISNETTEYLNKFCQKRKIEYSSRKILAENRESFKKILIDTAIELNCNKIVLPDSLDFLDATILSNMSFEGVFSGISVIENILIDDKKIKIIRPFCCITDDEIQQLGQINNFPNNPTGVTFPEDDNLKLSRKAIQHLLDGTSNIKMNFFNAQFNVQKKYIGIGEGESEAIPFTEDIEI</sequence>
<accession>A0ABR2LAD0</accession>
<dbReference type="Gene3D" id="3.40.50.620">
    <property type="entry name" value="HUPs"/>
    <property type="match status" value="1"/>
</dbReference>
<name>A0ABR2LAD0_9EUKA</name>
<dbReference type="Proteomes" id="UP001470230">
    <property type="component" value="Unassembled WGS sequence"/>
</dbReference>
<organism evidence="1 2">
    <name type="scientific">Tritrichomonas musculus</name>
    <dbReference type="NCBI Taxonomy" id="1915356"/>
    <lineage>
        <taxon>Eukaryota</taxon>
        <taxon>Metamonada</taxon>
        <taxon>Parabasalia</taxon>
        <taxon>Tritrichomonadida</taxon>
        <taxon>Tritrichomonadidae</taxon>
        <taxon>Tritrichomonas</taxon>
    </lineage>
</organism>
<keyword evidence="2" id="KW-1185">Reference proteome</keyword>